<dbReference type="Pfam" id="PF00989">
    <property type="entry name" value="PAS"/>
    <property type="match status" value="1"/>
</dbReference>
<dbReference type="AlphaFoldDB" id="A0AAP6JGJ9"/>
<gene>
    <name evidence="6" type="ORF">VCB98_12595</name>
</gene>
<dbReference type="InterPro" id="IPR035965">
    <property type="entry name" value="PAS-like_dom_sf"/>
</dbReference>
<dbReference type="InterPro" id="IPR000160">
    <property type="entry name" value="GGDEF_dom"/>
</dbReference>
<evidence type="ECO:0000259" key="5">
    <source>
        <dbReference type="PROSITE" id="PS50887"/>
    </source>
</evidence>
<dbReference type="CDD" id="cd01949">
    <property type="entry name" value="GGDEF"/>
    <property type="match status" value="1"/>
</dbReference>
<feature type="domain" description="GGDEF" evidence="5">
    <location>
        <begin position="315"/>
        <end position="448"/>
    </location>
</feature>
<evidence type="ECO:0000259" key="4">
    <source>
        <dbReference type="PROSITE" id="PS50112"/>
    </source>
</evidence>
<dbReference type="Proteomes" id="UP001302316">
    <property type="component" value="Unassembled WGS sequence"/>
</dbReference>
<dbReference type="InterPro" id="IPR011006">
    <property type="entry name" value="CheY-like_superfamily"/>
</dbReference>
<dbReference type="SMART" id="SM00091">
    <property type="entry name" value="PAS"/>
    <property type="match status" value="1"/>
</dbReference>
<accession>A0AAP6JGJ9</accession>
<evidence type="ECO:0000313" key="7">
    <source>
        <dbReference type="Proteomes" id="UP001302316"/>
    </source>
</evidence>
<dbReference type="SUPFAM" id="SSF55073">
    <property type="entry name" value="Nucleotide cyclase"/>
    <property type="match status" value="1"/>
</dbReference>
<dbReference type="SUPFAM" id="SSF55785">
    <property type="entry name" value="PYP-like sensor domain (PAS domain)"/>
    <property type="match status" value="1"/>
</dbReference>
<dbReference type="InterPro" id="IPR001789">
    <property type="entry name" value="Sig_transdc_resp-reg_receiver"/>
</dbReference>
<dbReference type="Gene3D" id="3.40.50.2300">
    <property type="match status" value="1"/>
</dbReference>
<dbReference type="CDD" id="cd00130">
    <property type="entry name" value="PAS"/>
    <property type="match status" value="1"/>
</dbReference>
<feature type="domain" description="Response regulatory" evidence="3">
    <location>
        <begin position="20"/>
        <end position="150"/>
    </location>
</feature>
<dbReference type="Gene3D" id="3.30.70.270">
    <property type="match status" value="1"/>
</dbReference>
<dbReference type="PROSITE" id="PS50110">
    <property type="entry name" value="RESPONSE_REGULATORY"/>
    <property type="match status" value="1"/>
</dbReference>
<keyword evidence="6" id="KW-0808">Transferase</keyword>
<dbReference type="InterPro" id="IPR043128">
    <property type="entry name" value="Rev_trsase/Diguanyl_cyclase"/>
</dbReference>
<comment type="cofactor">
    <cofactor evidence="1">
        <name>Mg(2+)</name>
        <dbReference type="ChEBI" id="CHEBI:18420"/>
    </cofactor>
</comment>
<dbReference type="InterPro" id="IPR013767">
    <property type="entry name" value="PAS_fold"/>
</dbReference>
<dbReference type="GO" id="GO:0052621">
    <property type="term" value="F:diguanylate cyclase activity"/>
    <property type="evidence" value="ECO:0007669"/>
    <property type="project" value="UniProtKB-EC"/>
</dbReference>
<dbReference type="InterPro" id="IPR029787">
    <property type="entry name" value="Nucleotide_cyclase"/>
</dbReference>
<protein>
    <submittedName>
        <fullName evidence="6">Diguanylate cyclase</fullName>
        <ecNumber evidence="6">2.7.7.65</ecNumber>
    </submittedName>
</protein>
<name>A0AAP6JGJ9_9GAMM</name>
<evidence type="ECO:0000259" key="3">
    <source>
        <dbReference type="PROSITE" id="PS50110"/>
    </source>
</evidence>
<dbReference type="Gene3D" id="3.30.450.20">
    <property type="entry name" value="PAS domain"/>
    <property type="match status" value="1"/>
</dbReference>
<keyword evidence="7" id="KW-1185">Reference proteome</keyword>
<dbReference type="InterPro" id="IPR052155">
    <property type="entry name" value="Biofilm_reg_signaling"/>
</dbReference>
<dbReference type="PROSITE" id="PS50887">
    <property type="entry name" value="GGDEF"/>
    <property type="match status" value="1"/>
</dbReference>
<evidence type="ECO:0000256" key="2">
    <source>
        <dbReference type="PROSITE-ProRule" id="PRU00169"/>
    </source>
</evidence>
<comment type="caution">
    <text evidence="6">The sequence shown here is derived from an EMBL/GenBank/DDBJ whole genome shotgun (WGS) entry which is preliminary data.</text>
</comment>
<dbReference type="GO" id="GO:0006355">
    <property type="term" value="P:regulation of DNA-templated transcription"/>
    <property type="evidence" value="ECO:0007669"/>
    <property type="project" value="InterPro"/>
</dbReference>
<dbReference type="PANTHER" id="PTHR44757">
    <property type="entry name" value="DIGUANYLATE CYCLASE DGCP"/>
    <property type="match status" value="1"/>
</dbReference>
<dbReference type="EC" id="2.7.7.65" evidence="6"/>
<dbReference type="FunFam" id="3.30.70.270:FF:000001">
    <property type="entry name" value="Diguanylate cyclase domain protein"/>
    <property type="match status" value="1"/>
</dbReference>
<reference evidence="6 7" key="1">
    <citation type="submission" date="2023-12" db="EMBL/GenBank/DDBJ databases">
        <title>Whole-genome sequencing of halo(alkali)philic microorganisms from hypersaline lakes.</title>
        <authorList>
            <person name="Sorokin D.Y."/>
            <person name="Merkel A.Y."/>
            <person name="Messina E."/>
            <person name="Yakimov M."/>
        </authorList>
    </citation>
    <scope>NUCLEOTIDE SEQUENCE [LARGE SCALE GENOMIC DNA]</scope>
    <source>
        <strain evidence="6 7">AB-CW1</strain>
    </source>
</reference>
<dbReference type="GO" id="GO:0000160">
    <property type="term" value="P:phosphorelay signal transduction system"/>
    <property type="evidence" value="ECO:0007669"/>
    <property type="project" value="InterPro"/>
</dbReference>
<dbReference type="PROSITE" id="PS50112">
    <property type="entry name" value="PAS"/>
    <property type="match status" value="1"/>
</dbReference>
<organism evidence="6 7">
    <name type="scientific">Natronospira elongata</name>
    <dbReference type="NCBI Taxonomy" id="3110268"/>
    <lineage>
        <taxon>Bacteria</taxon>
        <taxon>Pseudomonadati</taxon>
        <taxon>Pseudomonadota</taxon>
        <taxon>Gammaproteobacteria</taxon>
        <taxon>Natronospirales</taxon>
        <taxon>Natronospiraceae</taxon>
        <taxon>Natronospira</taxon>
    </lineage>
</organism>
<sequence length="466" mass="50724">MNLQRDHHPQALVSRAEPVTVLFVEANIDVARLVEEALLGAGEGVFRVEWVTNLALALDRVAQGDIEVVLAGMSLPDCAGPEVFKQLRLATPDSLVLPLSEIGTHSAQIDGDELEPDENAIDMDWLPGALHYVTRRKATEAAWRVADEALFEEKERARVTLGSIGDAVLVTDIQGKVTYLNQVAEELTGWPSSNAVGKPLPAVFKITDRDSGKRARNPALHAMAENTNVGLAANCVLHRLDGSETGIEDSAAPVHDRYGRVTGAVIVFRDVNQSLSMTRKMAWLAGHDSLTGLASRPLFEERFRQVISLANRHERQAAMLFVDLDNFKNINDRLGHRVGDHVLKAVADRLLHGVRDTDTVCRQGGDEFLILLADVADASAAEQAAKKLLSLFLNPLLVDGHEVKVTLSIGISMYPANGKEMDALIEHADIAMFQAKTREENACGFFTAKGDGEVGNERAARAFTTP</sequence>
<feature type="domain" description="PAS" evidence="4">
    <location>
        <begin position="153"/>
        <end position="227"/>
    </location>
</feature>
<proteinExistence type="predicted"/>
<evidence type="ECO:0000313" key="6">
    <source>
        <dbReference type="EMBL" id="MEA5446658.1"/>
    </source>
</evidence>
<dbReference type="InterPro" id="IPR000014">
    <property type="entry name" value="PAS"/>
</dbReference>
<dbReference type="SUPFAM" id="SSF52172">
    <property type="entry name" value="CheY-like"/>
    <property type="match status" value="1"/>
</dbReference>
<evidence type="ECO:0000256" key="1">
    <source>
        <dbReference type="ARBA" id="ARBA00001946"/>
    </source>
</evidence>
<comment type="caution">
    <text evidence="2">Lacks conserved residue(s) required for the propagation of feature annotation.</text>
</comment>
<dbReference type="NCBIfam" id="TIGR00254">
    <property type="entry name" value="GGDEF"/>
    <property type="match status" value="1"/>
</dbReference>
<dbReference type="NCBIfam" id="TIGR00229">
    <property type="entry name" value="sensory_box"/>
    <property type="match status" value="1"/>
</dbReference>
<dbReference type="RefSeq" id="WP_346053081.1">
    <property type="nucleotide sequence ID" value="NZ_JAYGII010000046.1"/>
</dbReference>
<dbReference type="EMBL" id="JAYGII010000046">
    <property type="protein sequence ID" value="MEA5446658.1"/>
    <property type="molecule type" value="Genomic_DNA"/>
</dbReference>
<dbReference type="Pfam" id="PF00990">
    <property type="entry name" value="GGDEF"/>
    <property type="match status" value="1"/>
</dbReference>
<keyword evidence="6" id="KW-0548">Nucleotidyltransferase</keyword>
<dbReference type="PANTHER" id="PTHR44757:SF4">
    <property type="entry name" value="DIGUANYLATE CYCLASE DGCE-RELATED"/>
    <property type="match status" value="1"/>
</dbReference>
<dbReference type="SMART" id="SM00267">
    <property type="entry name" value="GGDEF"/>
    <property type="match status" value="1"/>
</dbReference>